<protein>
    <recommendedName>
        <fullName evidence="10">Sensor-like histidine kinase SenX3</fullName>
        <ecNumber evidence="3">2.7.13.3</ecNumber>
    </recommendedName>
</protein>
<feature type="domain" description="Histidine kinase" evidence="13">
    <location>
        <begin position="265"/>
        <end position="479"/>
    </location>
</feature>
<dbReference type="InterPro" id="IPR003594">
    <property type="entry name" value="HATPase_dom"/>
</dbReference>
<evidence type="ECO:0000256" key="8">
    <source>
        <dbReference type="ARBA" id="ARBA00022989"/>
    </source>
</evidence>
<dbReference type="CDD" id="cd06225">
    <property type="entry name" value="HAMP"/>
    <property type="match status" value="1"/>
</dbReference>
<evidence type="ECO:0000313" key="15">
    <source>
        <dbReference type="EMBL" id="AFA54861.1"/>
    </source>
</evidence>
<dbReference type="SMART" id="SM00387">
    <property type="entry name" value="HATPase_c"/>
    <property type="match status" value="1"/>
</dbReference>
<dbReference type="SMART" id="SM00304">
    <property type="entry name" value="HAMP"/>
    <property type="match status" value="1"/>
</dbReference>
<evidence type="ECO:0000256" key="7">
    <source>
        <dbReference type="ARBA" id="ARBA00022777"/>
    </source>
</evidence>
<evidence type="ECO:0000256" key="9">
    <source>
        <dbReference type="ARBA" id="ARBA00023012"/>
    </source>
</evidence>
<comment type="catalytic activity">
    <reaction evidence="1">
        <text>ATP + protein L-histidine = ADP + protein N-phospho-L-histidine.</text>
        <dbReference type="EC" id="2.7.13.3"/>
    </reaction>
</comment>
<dbReference type="PROSITE" id="PS50109">
    <property type="entry name" value="HIS_KIN"/>
    <property type="match status" value="1"/>
</dbReference>
<dbReference type="PROSITE" id="PS50885">
    <property type="entry name" value="HAMP"/>
    <property type="match status" value="1"/>
</dbReference>
<dbReference type="SUPFAM" id="SSF47384">
    <property type="entry name" value="Homodimeric domain of signal transducing histidine kinase"/>
    <property type="match status" value="1"/>
</dbReference>
<evidence type="ECO:0000256" key="5">
    <source>
        <dbReference type="ARBA" id="ARBA00022679"/>
    </source>
</evidence>
<proteinExistence type="predicted"/>
<dbReference type="AlphaFoldDB" id="H6WNT0"/>
<dbReference type="CDD" id="cd00082">
    <property type="entry name" value="HisKA"/>
    <property type="match status" value="1"/>
</dbReference>
<dbReference type="Pfam" id="PF00512">
    <property type="entry name" value="HisKA"/>
    <property type="match status" value="1"/>
</dbReference>
<name>H6WNT0_9ACTN</name>
<feature type="domain" description="HAMP" evidence="14">
    <location>
        <begin position="205"/>
        <end position="257"/>
    </location>
</feature>
<evidence type="ECO:0000256" key="3">
    <source>
        <dbReference type="ARBA" id="ARBA00012438"/>
    </source>
</evidence>
<dbReference type="PANTHER" id="PTHR45453">
    <property type="entry name" value="PHOSPHATE REGULON SENSOR PROTEIN PHOR"/>
    <property type="match status" value="1"/>
</dbReference>
<dbReference type="SUPFAM" id="SSF158472">
    <property type="entry name" value="HAMP domain-like"/>
    <property type="match status" value="1"/>
</dbReference>
<dbReference type="Gene3D" id="1.10.287.130">
    <property type="match status" value="1"/>
</dbReference>
<keyword evidence="12" id="KW-0472">Membrane</keyword>
<dbReference type="SMART" id="SM00388">
    <property type="entry name" value="HisKA"/>
    <property type="match status" value="1"/>
</dbReference>
<dbReference type="GO" id="GO:0000155">
    <property type="term" value="F:phosphorelay sensor kinase activity"/>
    <property type="evidence" value="ECO:0007669"/>
    <property type="project" value="InterPro"/>
</dbReference>
<evidence type="ECO:0000256" key="11">
    <source>
        <dbReference type="SAM" id="MobiDB-lite"/>
    </source>
</evidence>
<dbReference type="InterPro" id="IPR005467">
    <property type="entry name" value="His_kinase_dom"/>
</dbReference>
<feature type="transmembrane region" description="Helical" evidence="12">
    <location>
        <begin position="184"/>
        <end position="203"/>
    </location>
</feature>
<keyword evidence="5" id="KW-0808">Transferase</keyword>
<reference evidence="15" key="1">
    <citation type="journal article" date="2012" name="ISME J.">
        <title>Functional metagenomics reveals novel salt tolerance loci from the human gut microbiome.</title>
        <authorList>
            <person name="Culligan E.P."/>
            <person name="Sleator R.D."/>
            <person name="Marchesi J.R."/>
            <person name="Hill C."/>
        </authorList>
    </citation>
    <scope>NUCLEOTIDE SEQUENCE</scope>
</reference>
<dbReference type="GO" id="GO:0005886">
    <property type="term" value="C:plasma membrane"/>
    <property type="evidence" value="ECO:0007669"/>
    <property type="project" value="UniProtKB-SubCell"/>
</dbReference>
<evidence type="ECO:0000256" key="12">
    <source>
        <dbReference type="SAM" id="Phobius"/>
    </source>
</evidence>
<dbReference type="FunFam" id="3.30.565.10:FF:000006">
    <property type="entry name" value="Sensor histidine kinase WalK"/>
    <property type="match status" value="1"/>
</dbReference>
<dbReference type="PANTHER" id="PTHR45453:SF1">
    <property type="entry name" value="PHOSPHATE REGULON SENSOR PROTEIN PHOR"/>
    <property type="match status" value="1"/>
</dbReference>
<evidence type="ECO:0000256" key="10">
    <source>
        <dbReference type="ARBA" id="ARBA00039401"/>
    </source>
</evidence>
<dbReference type="Gene3D" id="6.10.340.10">
    <property type="match status" value="1"/>
</dbReference>
<keyword evidence="9" id="KW-0902">Two-component regulatory system</keyword>
<dbReference type="EC" id="2.7.13.3" evidence="3"/>
<feature type="region of interest" description="Disordered" evidence="11">
    <location>
        <begin position="1"/>
        <end position="24"/>
    </location>
</feature>
<dbReference type="InterPro" id="IPR036097">
    <property type="entry name" value="HisK_dim/P_sf"/>
</dbReference>
<evidence type="ECO:0000259" key="14">
    <source>
        <dbReference type="PROSITE" id="PS50885"/>
    </source>
</evidence>
<dbReference type="PRINTS" id="PR00344">
    <property type="entry name" value="BCTRLSENSOR"/>
</dbReference>
<organism evidence="15">
    <name type="scientific">uncultured Eggerthella sp. SMG5</name>
    <dbReference type="NCBI Taxonomy" id="1131820"/>
    <lineage>
        <taxon>Bacteria</taxon>
        <taxon>Bacillati</taxon>
        <taxon>Actinomycetota</taxon>
        <taxon>Coriobacteriia</taxon>
        <taxon>Eggerthellales</taxon>
        <taxon>Eggerthellaceae</taxon>
        <taxon>Eggerthella</taxon>
        <taxon>environmental samples</taxon>
    </lineage>
</organism>
<dbReference type="EMBL" id="JQ269598">
    <property type="protein sequence ID" value="AFA54861.1"/>
    <property type="molecule type" value="Genomic_DNA"/>
</dbReference>
<dbReference type="Pfam" id="PF00672">
    <property type="entry name" value="HAMP"/>
    <property type="match status" value="1"/>
</dbReference>
<keyword evidence="6 12" id="KW-0812">Transmembrane</keyword>
<dbReference type="InterPro" id="IPR004358">
    <property type="entry name" value="Sig_transdc_His_kin-like_C"/>
</dbReference>
<evidence type="ECO:0000259" key="13">
    <source>
        <dbReference type="PROSITE" id="PS50109"/>
    </source>
</evidence>
<feature type="transmembrane region" description="Helical" evidence="12">
    <location>
        <begin position="36"/>
        <end position="59"/>
    </location>
</feature>
<dbReference type="InterPro" id="IPR003661">
    <property type="entry name" value="HisK_dim/P_dom"/>
</dbReference>
<keyword evidence="8 12" id="KW-1133">Transmembrane helix</keyword>
<keyword evidence="4" id="KW-0597">Phosphoprotein</keyword>
<evidence type="ECO:0000256" key="6">
    <source>
        <dbReference type="ARBA" id="ARBA00022692"/>
    </source>
</evidence>
<evidence type="ECO:0000256" key="4">
    <source>
        <dbReference type="ARBA" id="ARBA00022553"/>
    </source>
</evidence>
<keyword evidence="7" id="KW-0418">Kinase</keyword>
<dbReference type="GO" id="GO:0004721">
    <property type="term" value="F:phosphoprotein phosphatase activity"/>
    <property type="evidence" value="ECO:0007669"/>
    <property type="project" value="TreeGrafter"/>
</dbReference>
<evidence type="ECO:0000256" key="1">
    <source>
        <dbReference type="ARBA" id="ARBA00000085"/>
    </source>
</evidence>
<dbReference type="Gene3D" id="3.30.565.10">
    <property type="entry name" value="Histidine kinase-like ATPase, C-terminal domain"/>
    <property type="match status" value="1"/>
</dbReference>
<comment type="subcellular location">
    <subcellularLocation>
        <location evidence="2">Cell membrane</location>
    </subcellularLocation>
</comment>
<dbReference type="Pfam" id="PF02518">
    <property type="entry name" value="HATPase_c"/>
    <property type="match status" value="1"/>
</dbReference>
<dbReference type="SUPFAM" id="SSF55874">
    <property type="entry name" value="ATPase domain of HSP90 chaperone/DNA topoisomerase II/histidine kinase"/>
    <property type="match status" value="1"/>
</dbReference>
<dbReference type="GO" id="GO:0016036">
    <property type="term" value="P:cellular response to phosphate starvation"/>
    <property type="evidence" value="ECO:0007669"/>
    <property type="project" value="TreeGrafter"/>
</dbReference>
<feature type="compositionally biased region" description="Polar residues" evidence="11">
    <location>
        <begin position="1"/>
        <end position="15"/>
    </location>
</feature>
<dbReference type="InterPro" id="IPR036890">
    <property type="entry name" value="HATPase_C_sf"/>
</dbReference>
<evidence type="ECO:0000256" key="2">
    <source>
        <dbReference type="ARBA" id="ARBA00004236"/>
    </source>
</evidence>
<dbReference type="InterPro" id="IPR050351">
    <property type="entry name" value="BphY/WalK/GraS-like"/>
</dbReference>
<sequence>MAANSTDATWTQANSEEPDGNSGKKKGLNLSFNKRIVLVMLAVSLITVLSSIAVLSFVWEQHFQTYTRENVQRVADSTADSIAQGYKAAHGDWYSGALNAASSASILYDSINVQVRDENGAIVYDDSTDKALGAAAMKESSGNVAKAAINVDGNQVGTVFVRVHGSDTLLTQTDAEFREKSYQAMIFAAFIAMAISIVVGVLFSRALVAPIRRITNTAKALKEGDYSARTGMKGTDEIARLGNMFDAMADSVEQNRKLERRLVTDVAHELRTPLMAIQSTVEAMIDGVFEPDAERLETLNSEVRRLSRLVDALLKLSRLESRTKPIERQKVDLTEMLSAVVATHQAYINEEGLNLEFEYDPHVYVYGDADLLRQATANLISNAVRYTPEGGTITITARKGELMGQISVRDTGIGLTPEEAKMVFQRFWRADSGRARATGGLGVGLSVVKEIVDQHNGWVRVEGRPNEGACFTVYVPLYTSESEKKKGNRPRFGTN</sequence>
<dbReference type="InterPro" id="IPR003660">
    <property type="entry name" value="HAMP_dom"/>
</dbReference>
<accession>H6WNT0</accession>